<sequence length="242" mass="27498">MALVYRPMMQLSGILVSLLGWVLSCLTTYLPQWKNLNLELNELEIWTMGLWQACVVQEEGGMQCKDFDSFLALPPELRISRILMFFSNGLGFLGLLLSGFGLDCLKIGESQQEQKKRLLLFGGLLFWISGITAIVPVSWVAHSTVQEFWDENIPDIVPRWDFGEALFVGWLAGFCLILGGSLLNCTICSTEVHPSSVHYAVPEQQDQCQHVETETRRLFKRVDIRFSDFLLLHNSKKGLLNR</sequence>
<dbReference type="PANTHER" id="PTHR12002">
    <property type="entry name" value="CLAUDIN"/>
    <property type="match status" value="1"/>
</dbReference>
<reference evidence="9" key="2">
    <citation type="submission" date="2025-09" db="UniProtKB">
        <authorList>
            <consortium name="Ensembl"/>
        </authorList>
    </citation>
    <scope>IDENTIFICATION</scope>
</reference>
<evidence type="ECO:0000256" key="3">
    <source>
        <dbReference type="ARBA" id="ARBA00022475"/>
    </source>
</evidence>
<comment type="caution">
    <text evidence="8">Lacks conserved residue(s) required for the propagation of feature annotation.</text>
</comment>
<proteinExistence type="inferred from homology"/>
<organism evidence="9 10">
    <name type="scientific">Buteo japonicus</name>
    <dbReference type="NCBI Taxonomy" id="224669"/>
    <lineage>
        <taxon>Eukaryota</taxon>
        <taxon>Metazoa</taxon>
        <taxon>Chordata</taxon>
        <taxon>Craniata</taxon>
        <taxon>Vertebrata</taxon>
        <taxon>Euteleostomi</taxon>
        <taxon>Archelosauria</taxon>
        <taxon>Archosauria</taxon>
        <taxon>Dinosauria</taxon>
        <taxon>Saurischia</taxon>
        <taxon>Theropoda</taxon>
        <taxon>Coelurosauria</taxon>
        <taxon>Aves</taxon>
        <taxon>Neognathae</taxon>
        <taxon>Neoaves</taxon>
        <taxon>Telluraves</taxon>
        <taxon>Accipitrimorphae</taxon>
        <taxon>Accipitriformes</taxon>
        <taxon>Accipitridae</taxon>
        <taxon>Accipitrinae</taxon>
        <taxon>Buteo</taxon>
    </lineage>
</organism>
<keyword evidence="10" id="KW-1185">Reference proteome</keyword>
<dbReference type="GO" id="GO:0005198">
    <property type="term" value="F:structural molecule activity"/>
    <property type="evidence" value="ECO:0007669"/>
    <property type="project" value="InterPro"/>
</dbReference>
<evidence type="ECO:0000256" key="1">
    <source>
        <dbReference type="ARBA" id="ARBA00008295"/>
    </source>
</evidence>
<dbReference type="InterPro" id="IPR006187">
    <property type="entry name" value="Claudin"/>
</dbReference>
<keyword evidence="4 8" id="KW-0812">Transmembrane</keyword>
<feature type="transmembrane region" description="Helical" evidence="8">
    <location>
        <begin position="79"/>
        <end position="97"/>
    </location>
</feature>
<keyword evidence="5 8" id="KW-0965">Cell junction</keyword>
<feature type="transmembrane region" description="Helical" evidence="8">
    <location>
        <begin position="162"/>
        <end position="183"/>
    </location>
</feature>
<comment type="function">
    <text evidence="8">Claudins function as major constituents of the tight junction complexes that regulate the permeability of epithelia.</text>
</comment>
<evidence type="ECO:0000256" key="2">
    <source>
        <dbReference type="ARBA" id="ARBA00022427"/>
    </source>
</evidence>
<accession>A0A8B9Z327</accession>
<evidence type="ECO:0000313" key="10">
    <source>
        <dbReference type="Proteomes" id="UP000694555"/>
    </source>
</evidence>
<feature type="transmembrane region" description="Helical" evidence="8">
    <location>
        <begin position="118"/>
        <end position="142"/>
    </location>
</feature>
<evidence type="ECO:0000256" key="6">
    <source>
        <dbReference type="ARBA" id="ARBA00022989"/>
    </source>
</evidence>
<dbReference type="Gene3D" id="1.20.140.150">
    <property type="match status" value="1"/>
</dbReference>
<keyword evidence="3 8" id="KW-1003">Cell membrane</keyword>
<protein>
    <recommendedName>
        <fullName evidence="8">Claudin</fullName>
    </recommendedName>
</protein>
<keyword evidence="6 8" id="KW-1133">Transmembrane helix</keyword>
<dbReference type="Ensembl" id="ENSBJAT00000001199.1">
    <property type="protein sequence ID" value="ENSBJAP00000001172.1"/>
    <property type="gene ID" value="ENSBJAG00000000889.1"/>
</dbReference>
<dbReference type="InterPro" id="IPR004031">
    <property type="entry name" value="PMP22/EMP/MP20/Claudin"/>
</dbReference>
<dbReference type="PRINTS" id="PR01077">
    <property type="entry name" value="CLAUDIN"/>
</dbReference>
<name>A0A8B9Z327_9AVES</name>
<keyword evidence="7 8" id="KW-0472">Membrane</keyword>
<dbReference type="AlphaFoldDB" id="A0A8B9Z327"/>
<evidence type="ECO:0000256" key="4">
    <source>
        <dbReference type="ARBA" id="ARBA00022692"/>
    </source>
</evidence>
<comment type="similarity">
    <text evidence="1 8">Belongs to the claudin family.</text>
</comment>
<dbReference type="Proteomes" id="UP000694555">
    <property type="component" value="Unplaced"/>
</dbReference>
<dbReference type="FunFam" id="1.20.140.150:FF:000001">
    <property type="entry name" value="Claudin"/>
    <property type="match status" value="1"/>
</dbReference>
<dbReference type="PROSITE" id="PS51257">
    <property type="entry name" value="PROKAR_LIPOPROTEIN"/>
    <property type="match status" value="1"/>
</dbReference>
<evidence type="ECO:0000313" key="9">
    <source>
        <dbReference type="Ensembl" id="ENSBJAP00000001172.1"/>
    </source>
</evidence>
<dbReference type="GO" id="GO:0005886">
    <property type="term" value="C:plasma membrane"/>
    <property type="evidence" value="ECO:0007669"/>
    <property type="project" value="UniProtKB-SubCell"/>
</dbReference>
<evidence type="ECO:0000256" key="7">
    <source>
        <dbReference type="ARBA" id="ARBA00023136"/>
    </source>
</evidence>
<dbReference type="InterPro" id="IPR017974">
    <property type="entry name" value="Claudin_CS"/>
</dbReference>
<keyword evidence="2 8" id="KW-0796">Tight junction</keyword>
<evidence type="ECO:0000256" key="5">
    <source>
        <dbReference type="ARBA" id="ARBA00022949"/>
    </source>
</evidence>
<dbReference type="GO" id="GO:0005923">
    <property type="term" value="C:bicellular tight junction"/>
    <property type="evidence" value="ECO:0007669"/>
    <property type="project" value="UniProtKB-SubCell"/>
</dbReference>
<evidence type="ECO:0000256" key="8">
    <source>
        <dbReference type="RuleBase" id="RU060637"/>
    </source>
</evidence>
<dbReference type="PROSITE" id="PS01346">
    <property type="entry name" value="CLAUDIN"/>
    <property type="match status" value="1"/>
</dbReference>
<dbReference type="Pfam" id="PF00822">
    <property type="entry name" value="PMP22_Claudin"/>
    <property type="match status" value="1"/>
</dbReference>
<comment type="subcellular location">
    <subcellularLocation>
        <location evidence="8">Cell junction</location>
        <location evidence="8">Tight junction</location>
    </subcellularLocation>
    <subcellularLocation>
        <location evidence="8">Cell membrane</location>
        <topology evidence="8">Multi-pass membrane protein</topology>
    </subcellularLocation>
</comment>
<reference evidence="9" key="1">
    <citation type="submission" date="2025-08" db="UniProtKB">
        <authorList>
            <consortium name="Ensembl"/>
        </authorList>
    </citation>
    <scope>IDENTIFICATION</scope>
</reference>